<comment type="caution">
    <text evidence="2">The sequence shown here is derived from an EMBL/GenBank/DDBJ whole genome shotgun (WGS) entry which is preliminary data.</text>
</comment>
<reference evidence="2" key="1">
    <citation type="submission" date="2018-07" db="EMBL/GenBank/DDBJ databases">
        <authorList>
            <consortium name="PulseNet: The National Subtyping Network for Foodborne Disease Surveillance"/>
            <person name="Tarr C.L."/>
            <person name="Trees E."/>
            <person name="Katz L.S."/>
            <person name="Carleton-Romer H.A."/>
            <person name="Stroika S."/>
            <person name="Kucerova Z."/>
            <person name="Roache K.F."/>
            <person name="Sabol A.L."/>
            <person name="Besser J."/>
            <person name="Gerner-Smidt P."/>
        </authorList>
    </citation>
    <scope>NUCLEOTIDE SEQUENCE</scope>
    <source>
        <strain evidence="2">PNUSAS044948</strain>
    </source>
</reference>
<dbReference type="AlphaFoldDB" id="A0A5T8B9H8"/>
<name>A0A5T8B9H8_SALER</name>
<feature type="region of interest" description="Disordered" evidence="1">
    <location>
        <begin position="29"/>
        <end position="63"/>
    </location>
</feature>
<sequence>MDNDDDLSGIRNKLPLLIAGELCGDVANKKTEPAGGKASQEISSYPEGSDDENPASAEPALTDKLQPVVAKTGEEVKERKFFWNKVLIRGGSKNILQYSDFKWLRSDINERAIFWFWLVLKKGMNLHPEISSLTNRYIRTSSFIKDSDIYSCLFLPEFTTSTAERTSVIIDFFNRLSDYVAPEYLKEFLNGIRHFWLTSVSPVKKIRWINKNNEEDIEWAWKYLRKKKIENSILDWFRPTNLHEKYLAIMGTVDCWMINDNEHAHAMKDKLIKEMHLAFRQHKRRQDNRKSPRKTRVSRDIHKQLKELAKLHNCSGNNLIMKVIHEEYLRYKNNPQEYQLSISGREK</sequence>
<protein>
    <submittedName>
        <fullName evidence="2">Uncharacterized protein</fullName>
    </submittedName>
</protein>
<gene>
    <name evidence="2" type="ORF">DSA09_10190</name>
</gene>
<accession>A0A5T8B9H8</accession>
<organism evidence="2">
    <name type="scientific">Salmonella enterica</name>
    <name type="common">Salmonella choleraesuis</name>
    <dbReference type="NCBI Taxonomy" id="28901"/>
    <lineage>
        <taxon>Bacteria</taxon>
        <taxon>Pseudomonadati</taxon>
        <taxon>Pseudomonadota</taxon>
        <taxon>Gammaproteobacteria</taxon>
        <taxon>Enterobacterales</taxon>
        <taxon>Enterobacteriaceae</taxon>
        <taxon>Salmonella</taxon>
    </lineage>
</organism>
<proteinExistence type="predicted"/>
<evidence type="ECO:0000256" key="1">
    <source>
        <dbReference type="SAM" id="MobiDB-lite"/>
    </source>
</evidence>
<evidence type="ECO:0000313" key="2">
    <source>
        <dbReference type="EMBL" id="EBN4400467.1"/>
    </source>
</evidence>
<dbReference type="EMBL" id="AAGFSO010000004">
    <property type="protein sequence ID" value="EBN4400467.1"/>
    <property type="molecule type" value="Genomic_DNA"/>
</dbReference>